<keyword evidence="5" id="KW-0812">Transmembrane</keyword>
<evidence type="ECO:0000256" key="2">
    <source>
        <dbReference type="ARBA" id="ARBA00023008"/>
    </source>
</evidence>
<dbReference type="AlphaFoldDB" id="A0A1T4M8J2"/>
<protein>
    <submittedName>
        <fullName evidence="7">Protein SCO1/2</fullName>
    </submittedName>
</protein>
<dbReference type="PANTHER" id="PTHR12151:SF25">
    <property type="entry name" value="LINALOOL DEHYDRATASE_ISOMERASE DOMAIN-CONTAINING PROTEIN"/>
    <property type="match status" value="1"/>
</dbReference>
<dbReference type="EMBL" id="FUXL01000002">
    <property type="protein sequence ID" value="SJZ63343.1"/>
    <property type="molecule type" value="Genomic_DNA"/>
</dbReference>
<dbReference type="PANTHER" id="PTHR12151">
    <property type="entry name" value="ELECTRON TRANSPORT PROTIN SCO1/SENC FAMILY MEMBER"/>
    <property type="match status" value="1"/>
</dbReference>
<dbReference type="RefSeq" id="WP_078706732.1">
    <property type="nucleotide sequence ID" value="NZ_FUXL01000002.1"/>
</dbReference>
<dbReference type="Gene3D" id="3.40.30.10">
    <property type="entry name" value="Glutaredoxin"/>
    <property type="match status" value="1"/>
</dbReference>
<dbReference type="SUPFAM" id="SSF52833">
    <property type="entry name" value="Thioredoxin-like"/>
    <property type="match status" value="1"/>
</dbReference>
<dbReference type="Pfam" id="PF02630">
    <property type="entry name" value="SCO1-SenC"/>
    <property type="match status" value="1"/>
</dbReference>
<feature type="domain" description="Thioredoxin" evidence="6">
    <location>
        <begin position="36"/>
        <end position="198"/>
    </location>
</feature>
<dbReference type="FunFam" id="3.40.30.10:FF:000013">
    <property type="entry name" value="Blast:Protein SCO1 homolog, mitochondrial"/>
    <property type="match status" value="1"/>
</dbReference>
<evidence type="ECO:0000313" key="7">
    <source>
        <dbReference type="EMBL" id="SJZ63343.1"/>
    </source>
</evidence>
<dbReference type="OrthoDB" id="9790194at2"/>
<evidence type="ECO:0000256" key="5">
    <source>
        <dbReference type="SAM" id="Phobius"/>
    </source>
</evidence>
<keyword evidence="2 3" id="KW-0186">Copper</keyword>
<gene>
    <name evidence="7" type="ORF">SAMN05428963_10214</name>
</gene>
<feature type="disulfide bond" description="Redox-active" evidence="4">
    <location>
        <begin position="74"/>
        <end position="78"/>
    </location>
</feature>
<dbReference type="GO" id="GO:0046872">
    <property type="term" value="F:metal ion binding"/>
    <property type="evidence" value="ECO:0007669"/>
    <property type="project" value="UniProtKB-KW"/>
</dbReference>
<sequence>MKARSFIRIGLWAAVAVMAGAILWTVLFYSNASPLSEEKPYGVPFALVDQDGQPVTEAVFQGRPTAVFFGYTHCPDVCPTSLYEMAGYQESLKAEGHDLQVVFVSVDPTRDTSEILKNYLSALDANIVGITGDPQKVAAMAKGWGIYSEKVPGDEPDEYTMNHTATIFLLDGKGRLKSTIAFGEDPKSAAEKLENLFS</sequence>
<feature type="transmembrane region" description="Helical" evidence="5">
    <location>
        <begin position="9"/>
        <end position="29"/>
    </location>
</feature>
<proteinExistence type="inferred from homology"/>
<dbReference type="InterPro" id="IPR036249">
    <property type="entry name" value="Thioredoxin-like_sf"/>
</dbReference>
<keyword evidence="4" id="KW-1015">Disulfide bond</keyword>
<evidence type="ECO:0000313" key="8">
    <source>
        <dbReference type="Proteomes" id="UP000190135"/>
    </source>
</evidence>
<keyword evidence="3" id="KW-0479">Metal-binding</keyword>
<keyword evidence="5" id="KW-0472">Membrane</keyword>
<evidence type="ECO:0000259" key="6">
    <source>
        <dbReference type="PROSITE" id="PS51352"/>
    </source>
</evidence>
<dbReference type="InterPro" id="IPR013766">
    <property type="entry name" value="Thioredoxin_domain"/>
</dbReference>
<dbReference type="Proteomes" id="UP000190135">
    <property type="component" value="Unassembled WGS sequence"/>
</dbReference>
<comment type="similarity">
    <text evidence="1">Belongs to the SCO1/2 family.</text>
</comment>
<dbReference type="InterPro" id="IPR003782">
    <property type="entry name" value="SCO1/SenC"/>
</dbReference>
<accession>A0A1T4M8J2</accession>
<organism evidence="7 8">
    <name type="scientific">Consotaella salsifontis</name>
    <dbReference type="NCBI Taxonomy" id="1365950"/>
    <lineage>
        <taxon>Bacteria</taxon>
        <taxon>Pseudomonadati</taxon>
        <taxon>Pseudomonadota</taxon>
        <taxon>Alphaproteobacteria</taxon>
        <taxon>Hyphomicrobiales</taxon>
        <taxon>Aurantimonadaceae</taxon>
        <taxon>Consotaella</taxon>
    </lineage>
</organism>
<feature type="binding site" evidence="3">
    <location>
        <position position="74"/>
    </location>
    <ligand>
        <name>Cu cation</name>
        <dbReference type="ChEBI" id="CHEBI:23378"/>
    </ligand>
</feature>
<keyword evidence="8" id="KW-1185">Reference proteome</keyword>
<evidence type="ECO:0000256" key="1">
    <source>
        <dbReference type="ARBA" id="ARBA00010996"/>
    </source>
</evidence>
<keyword evidence="5" id="KW-1133">Transmembrane helix</keyword>
<evidence type="ECO:0000256" key="4">
    <source>
        <dbReference type="PIRSR" id="PIRSR603782-2"/>
    </source>
</evidence>
<dbReference type="PROSITE" id="PS51352">
    <property type="entry name" value="THIOREDOXIN_2"/>
    <property type="match status" value="1"/>
</dbReference>
<feature type="binding site" evidence="3">
    <location>
        <position position="78"/>
    </location>
    <ligand>
        <name>Cu cation</name>
        <dbReference type="ChEBI" id="CHEBI:23378"/>
    </ligand>
</feature>
<reference evidence="8" key="1">
    <citation type="submission" date="2017-02" db="EMBL/GenBank/DDBJ databases">
        <authorList>
            <person name="Varghese N."/>
            <person name="Submissions S."/>
        </authorList>
    </citation>
    <scope>NUCLEOTIDE SEQUENCE [LARGE SCALE GENOMIC DNA]</scope>
    <source>
        <strain evidence="8">USBA 369</strain>
    </source>
</reference>
<feature type="binding site" evidence="3">
    <location>
        <position position="163"/>
    </location>
    <ligand>
        <name>Cu cation</name>
        <dbReference type="ChEBI" id="CHEBI:23378"/>
    </ligand>
</feature>
<dbReference type="CDD" id="cd02968">
    <property type="entry name" value="SCO"/>
    <property type="match status" value="1"/>
</dbReference>
<evidence type="ECO:0000256" key="3">
    <source>
        <dbReference type="PIRSR" id="PIRSR603782-1"/>
    </source>
</evidence>
<name>A0A1T4M8J2_9HYPH</name>
<dbReference type="STRING" id="1365950.SAMN05428963_10214"/>